<accession>A0A2M4D985</accession>
<name>A0A2M4D985_ANODA</name>
<dbReference type="AlphaFoldDB" id="A0A2M4D985"/>
<dbReference type="EMBL" id="GGFL01009873">
    <property type="protein sequence ID" value="MBW74051.1"/>
    <property type="molecule type" value="Transcribed_RNA"/>
</dbReference>
<evidence type="ECO:0000256" key="1">
    <source>
        <dbReference type="SAM" id="SignalP"/>
    </source>
</evidence>
<reference evidence="2" key="1">
    <citation type="submission" date="2018-01" db="EMBL/GenBank/DDBJ databases">
        <title>An insight into the sialome of Amazonian anophelines.</title>
        <authorList>
            <person name="Ribeiro J.M."/>
            <person name="Scarpassa V."/>
            <person name="Calvo E."/>
        </authorList>
    </citation>
    <scope>NUCLEOTIDE SEQUENCE</scope>
</reference>
<feature type="signal peptide" evidence="1">
    <location>
        <begin position="1"/>
        <end position="24"/>
    </location>
</feature>
<keyword evidence="1" id="KW-0732">Signal</keyword>
<sequence>MCVAGRAYGGHRFLLLAIAAIGTCDRCARSMAALLSVTGWTEDTRPRWKTETILPPITGLADIVPYATATTLHVTDGTGKAANDTPITLPVAPRRTFDVLHDTTGRTASTRSLDVPGRTDVLAFPPAVPLLRIDRIVFRTGTGTVRSATVGQQTHTIR</sequence>
<proteinExistence type="predicted"/>
<protein>
    <submittedName>
        <fullName evidence="2">Putative secreted protein</fullName>
    </submittedName>
</protein>
<organism evidence="2">
    <name type="scientific">Anopheles darlingi</name>
    <name type="common">Mosquito</name>
    <dbReference type="NCBI Taxonomy" id="43151"/>
    <lineage>
        <taxon>Eukaryota</taxon>
        <taxon>Metazoa</taxon>
        <taxon>Ecdysozoa</taxon>
        <taxon>Arthropoda</taxon>
        <taxon>Hexapoda</taxon>
        <taxon>Insecta</taxon>
        <taxon>Pterygota</taxon>
        <taxon>Neoptera</taxon>
        <taxon>Endopterygota</taxon>
        <taxon>Diptera</taxon>
        <taxon>Nematocera</taxon>
        <taxon>Culicoidea</taxon>
        <taxon>Culicidae</taxon>
        <taxon>Anophelinae</taxon>
        <taxon>Anopheles</taxon>
    </lineage>
</organism>
<evidence type="ECO:0000313" key="2">
    <source>
        <dbReference type="EMBL" id="MBW74051.1"/>
    </source>
</evidence>
<feature type="chain" id="PRO_5014934730" evidence="1">
    <location>
        <begin position="25"/>
        <end position="158"/>
    </location>
</feature>